<keyword evidence="3" id="KW-1185">Reference proteome</keyword>
<evidence type="ECO:0000313" key="3">
    <source>
        <dbReference type="Proteomes" id="UP000472269"/>
    </source>
</evidence>
<feature type="region of interest" description="Disordered" evidence="1">
    <location>
        <begin position="139"/>
        <end position="188"/>
    </location>
</feature>
<sequence length="214" mass="23076">TTEGAWEHPLSCGRAARAETRASKANPLLRGLSQPWVIPAVGYPRRGLSQPWVIPGVGYPRCGLSQPWVIPGVGYPRCGLSQTWVIPDVGYPRCGLSQPWVIPAIGYPRCGLSQPWVIPDIWHVAHPCVWAVRIPTPAPPAANQRDGRGEGTVPPPQVLRSPRGQTGVLPVPCRGSPSSPRQGATRTLQEGGWAPTVFRRKGTQLAGRLHLGLL</sequence>
<feature type="compositionally biased region" description="Polar residues" evidence="1">
    <location>
        <begin position="176"/>
        <end position="188"/>
    </location>
</feature>
<evidence type="ECO:0000256" key="1">
    <source>
        <dbReference type="SAM" id="MobiDB-lite"/>
    </source>
</evidence>
<reference evidence="2" key="1">
    <citation type="submission" date="2025-08" db="UniProtKB">
        <authorList>
            <consortium name="Ensembl"/>
        </authorList>
    </citation>
    <scope>IDENTIFICATION</scope>
</reference>
<proteinExistence type="predicted"/>
<accession>A0A663M0R1</accession>
<evidence type="ECO:0000313" key="2">
    <source>
        <dbReference type="Ensembl" id="ENSACUP00000005223.1"/>
    </source>
</evidence>
<name>A0A663M0R1_ATHCN</name>
<reference evidence="2" key="2">
    <citation type="submission" date="2025-09" db="UniProtKB">
        <authorList>
            <consortium name="Ensembl"/>
        </authorList>
    </citation>
    <scope>IDENTIFICATION</scope>
</reference>
<protein>
    <submittedName>
        <fullName evidence="2">Uncharacterized protein</fullName>
    </submittedName>
</protein>
<dbReference type="Ensembl" id="ENSACUT00000005581.1">
    <property type="protein sequence ID" value="ENSACUP00000005223.1"/>
    <property type="gene ID" value="ENSACUG00000003578.1"/>
</dbReference>
<dbReference type="Proteomes" id="UP000472269">
    <property type="component" value="Unplaced"/>
</dbReference>
<organism evidence="2 3">
    <name type="scientific">Athene cunicularia</name>
    <name type="common">Burrowing owl</name>
    <name type="synonym">Speotyto cunicularia</name>
    <dbReference type="NCBI Taxonomy" id="194338"/>
    <lineage>
        <taxon>Eukaryota</taxon>
        <taxon>Metazoa</taxon>
        <taxon>Chordata</taxon>
        <taxon>Craniata</taxon>
        <taxon>Vertebrata</taxon>
        <taxon>Euteleostomi</taxon>
        <taxon>Archelosauria</taxon>
        <taxon>Archosauria</taxon>
        <taxon>Dinosauria</taxon>
        <taxon>Saurischia</taxon>
        <taxon>Theropoda</taxon>
        <taxon>Coelurosauria</taxon>
        <taxon>Aves</taxon>
        <taxon>Neognathae</taxon>
        <taxon>Neoaves</taxon>
        <taxon>Telluraves</taxon>
        <taxon>Strigiformes</taxon>
        <taxon>Strigidae</taxon>
        <taxon>Athene</taxon>
    </lineage>
</organism>
<dbReference type="AlphaFoldDB" id="A0A663M0R1"/>